<dbReference type="InterPro" id="IPR016024">
    <property type="entry name" value="ARM-type_fold"/>
</dbReference>
<proteinExistence type="predicted"/>
<feature type="domain" description="Telomere-associated protein Rif1 N-terminal" evidence="8">
    <location>
        <begin position="134"/>
        <end position="506"/>
    </location>
</feature>
<evidence type="ECO:0000313" key="10">
    <source>
        <dbReference type="Proteomes" id="UP000024533"/>
    </source>
</evidence>
<name>A0A059JE15_TRIIM</name>
<evidence type="ECO:0000256" key="5">
    <source>
        <dbReference type="ARBA" id="ARBA00023242"/>
    </source>
</evidence>
<dbReference type="GO" id="GO:0000723">
    <property type="term" value="P:telomere maintenance"/>
    <property type="evidence" value="ECO:0007669"/>
    <property type="project" value="TreeGrafter"/>
</dbReference>
<dbReference type="PANTHER" id="PTHR22928">
    <property type="entry name" value="TELOMERE-ASSOCIATED PROTEIN RIF1"/>
    <property type="match status" value="1"/>
</dbReference>
<evidence type="ECO:0000256" key="2">
    <source>
        <dbReference type="ARBA" id="ARBA00004574"/>
    </source>
</evidence>
<keyword evidence="4" id="KW-0779">Telomere</keyword>
<feature type="compositionally biased region" description="Polar residues" evidence="7">
    <location>
        <begin position="1334"/>
        <end position="1345"/>
    </location>
</feature>
<feature type="compositionally biased region" description="Basic residues" evidence="7">
    <location>
        <begin position="1363"/>
        <end position="1375"/>
    </location>
</feature>
<protein>
    <recommendedName>
        <fullName evidence="8">Telomere-associated protein Rif1 N-terminal domain-containing protein</fullName>
    </recommendedName>
</protein>
<evidence type="ECO:0000259" key="8">
    <source>
        <dbReference type="Pfam" id="PF12231"/>
    </source>
</evidence>
<dbReference type="HOGENOM" id="CLU_002628_0_0_1"/>
<feature type="region of interest" description="Disordered" evidence="7">
    <location>
        <begin position="1071"/>
        <end position="1534"/>
    </location>
</feature>
<dbReference type="Proteomes" id="UP000024533">
    <property type="component" value="Unassembled WGS sequence"/>
</dbReference>
<gene>
    <name evidence="9" type="ORF">H109_02107</name>
</gene>
<feature type="compositionally biased region" description="Polar residues" evidence="7">
    <location>
        <begin position="1276"/>
        <end position="1296"/>
    </location>
</feature>
<feature type="compositionally biased region" description="Low complexity" evidence="7">
    <location>
        <begin position="1405"/>
        <end position="1424"/>
    </location>
</feature>
<evidence type="ECO:0000313" key="9">
    <source>
        <dbReference type="EMBL" id="KDB26100.1"/>
    </source>
</evidence>
<dbReference type="GO" id="GO:0140445">
    <property type="term" value="C:chromosome, telomeric repeat region"/>
    <property type="evidence" value="ECO:0007669"/>
    <property type="project" value="TreeGrafter"/>
</dbReference>
<dbReference type="PANTHER" id="PTHR22928:SF3">
    <property type="entry name" value="TELOMERE-ASSOCIATED PROTEIN RIF1"/>
    <property type="match status" value="1"/>
</dbReference>
<evidence type="ECO:0000256" key="6">
    <source>
        <dbReference type="ARBA" id="ARBA00023306"/>
    </source>
</evidence>
<dbReference type="OMA" id="FMTPPHL"/>
<feature type="compositionally biased region" description="Basic and acidic residues" evidence="7">
    <location>
        <begin position="1466"/>
        <end position="1488"/>
    </location>
</feature>
<evidence type="ECO:0000256" key="4">
    <source>
        <dbReference type="ARBA" id="ARBA00022895"/>
    </source>
</evidence>
<feature type="region of interest" description="Disordered" evidence="7">
    <location>
        <begin position="1"/>
        <end position="95"/>
    </location>
</feature>
<comment type="subcellular location">
    <subcellularLocation>
        <location evidence="2">Chromosome</location>
        <location evidence="2">Telomere</location>
    </subcellularLocation>
    <subcellularLocation>
        <location evidence="1">Nucleus</location>
    </subcellularLocation>
</comment>
<feature type="compositionally biased region" description="Low complexity" evidence="7">
    <location>
        <begin position="78"/>
        <end position="89"/>
    </location>
</feature>
<feature type="compositionally biased region" description="Polar residues" evidence="7">
    <location>
        <begin position="1233"/>
        <end position="1254"/>
    </location>
</feature>
<evidence type="ECO:0000256" key="1">
    <source>
        <dbReference type="ARBA" id="ARBA00004123"/>
    </source>
</evidence>
<keyword evidence="5" id="KW-0539">Nucleus</keyword>
<feature type="compositionally biased region" description="Basic and acidic residues" evidence="7">
    <location>
        <begin position="1124"/>
        <end position="1139"/>
    </location>
</feature>
<feature type="compositionally biased region" description="Basic and acidic residues" evidence="7">
    <location>
        <begin position="1502"/>
        <end position="1517"/>
    </location>
</feature>
<feature type="compositionally biased region" description="Low complexity" evidence="7">
    <location>
        <begin position="1220"/>
        <end position="1232"/>
    </location>
</feature>
<keyword evidence="6" id="KW-0131">Cell cycle</keyword>
<feature type="compositionally biased region" description="Polar residues" evidence="7">
    <location>
        <begin position="1307"/>
        <end position="1318"/>
    </location>
</feature>
<keyword evidence="10" id="KW-1185">Reference proteome</keyword>
<sequence length="1579" mass="176006">MVDQEIRPPTPPRASSSAIGDASQSADDSIPIVAPPTAFSPSDASPLPLSSSRSKRVNFSPMASYIKPPEFTDHSMKPPTRLRSLPPSSNQSVPAKSILKSRTMISDNIPSDELRSSPSTDLSGMLSSIIEQLSGSSHILRRDAYSQLVGSLSAYCDQPDSNSIIDNIDLFVGWIKRDINTTPSSNDDSDYSLPHQALNLLNMLVFKPETSPRIPDDFKAYILDRAISSIQQNSTPKNIVIDYMRLLSIQNFSPKILTSSRATKLLETISSGPDRVGGKAVTALRLNIYDRLFSQARSIFVSHANFWMDNLIAGLLHKVKDVRLKTLQLGFRITDSLGPSTPVFKAIDEVLNLPTDKGKDTKFVNDFCDRLTSMIANRETSLHVPQIWSVVTLLLRSPRWQIEKWSHFKAWMLVIQKCFNCSDLTTNSQALLAWNRLVYVVQQSSESNRGMAKFLFKPIDSQLERRKTSKRGAHTDHAFSSYCNLLYYSFKPGTPYERLDLHWMEYMIAPTSKVLKWSSGNALGLCRILAMLLWDSPKIWDEKKALEATKVGPEDLPRLDCKWVRSRISKILPVFETLFDLLNEQSTSIEDSTAGVAWVHLSRSLADASSKEIQPSTETMEAVGSILESLQRIWKKTGISAVSRAKDGNSIFFNQFLFFVKTIVHSLGSVAFTEKMLLKTSTETFSIAQTPTHRRPHPNGVIRTPLLHLLQYVCLSTYPVSIPRYKSLLHGIIETGIQSRTSRSSRLETLRQFTESLLGPTSEALELNHDSVEEVWKSISAFTKETLATSTPDTNVMGKDETSTRDYDKVLAILERGTRYNIKSLEWSSLFRSLMTVVRNEKGDAQASQFIESFVSHSIRNGISIGFGEMGLFMEAISFPREPATRAQPINLPATTKTSPKSQPFCEKVVSLTNDILLHLYHAQSWECIPDVLTFIDAISQWLERCPEHYRITLLERLQIGIVPWLSDPSEKLTAESGIDKSILNSARTMTSVTICNITSLRTTNSETLEQLASLMTAGFESRHKSIVNKFISMWNASFGLEKNLSYPASLEAILRRLKPFVEIQLPGFPERTEPESISVPEYLSSQEDVVTPKPVQRPKKDGSERSSSSPDSNTRSRKRKSEQKHDATTPKRPRHDDSQIQFVTVEPEGEMAGPLESQFMTENQKAVRERQRKDAAIMFPEMHSSRPSSRCKTLDPLDSNLPTPTIPPEAPNAVEEVQSSPTPASRSPRTSYTNLDLTSFPSNVEWSFSTNGDPPSSPPQTVPSSQGEPAAHELSCTSPHNAQSSSTKEPSQLTHNNEDEDADSTPRPNSRSKSTVQADPGKEDELVPDSFNDPLQEQIASQLEQDLELSMDLSVPEDKPSKTKKKLGSRRRKKNDNSSNNSNSEPARVPTIEVAIEAKLPEPTHTVSDTTSSTTKKPSGSQRRSGRKRSSPSMEEETSQETQGSVESSQPAPKKRRSLRLRGRAIADKEIEAKSDDVVEPERERSEAAASLPEQATEAKGNVETEGARIEPKRSDTPPPPESQAREQVSPGSSILQSLKAILGSLRNVSFGRSTLRELDDVMFDIKMEAHNAFKRSE</sequence>
<feature type="compositionally biased region" description="Basic and acidic residues" evidence="7">
    <location>
        <begin position="1166"/>
        <end position="1176"/>
    </location>
</feature>
<organism evidence="9 10">
    <name type="scientific">Trichophyton interdigitale (strain MR816)</name>
    <dbReference type="NCBI Taxonomy" id="1215338"/>
    <lineage>
        <taxon>Eukaryota</taxon>
        <taxon>Fungi</taxon>
        <taxon>Dikarya</taxon>
        <taxon>Ascomycota</taxon>
        <taxon>Pezizomycotina</taxon>
        <taxon>Eurotiomycetes</taxon>
        <taxon>Eurotiomycetidae</taxon>
        <taxon>Onygenales</taxon>
        <taxon>Arthrodermataceae</taxon>
        <taxon>Trichophyton</taxon>
    </lineage>
</organism>
<accession>A0A059JE15</accession>
<feature type="compositionally biased region" description="Low complexity" evidence="7">
    <location>
        <begin position="40"/>
        <end position="52"/>
    </location>
</feature>
<dbReference type="GO" id="GO:0005634">
    <property type="term" value="C:nucleus"/>
    <property type="evidence" value="ECO:0007669"/>
    <property type="project" value="UniProtKB-SubCell"/>
</dbReference>
<reference evidence="9 10" key="1">
    <citation type="submission" date="2014-02" db="EMBL/GenBank/DDBJ databases">
        <title>The Genome Sequence of Trichophyton interdigitale MR816.</title>
        <authorList>
            <consortium name="The Broad Institute Genomics Platform"/>
            <person name="Cuomo C.A."/>
            <person name="White T.C."/>
            <person name="Graser Y."/>
            <person name="Martinez-Rossi N."/>
            <person name="Heitman J."/>
            <person name="Young S.K."/>
            <person name="Zeng Q."/>
            <person name="Gargeya S."/>
            <person name="Abouelleil A."/>
            <person name="Alvarado L."/>
            <person name="Chapman S.B."/>
            <person name="Gainer-Dewar J."/>
            <person name="Goldberg J."/>
            <person name="Griggs A."/>
            <person name="Gujja S."/>
            <person name="Hansen M."/>
            <person name="Howarth C."/>
            <person name="Imamovic A."/>
            <person name="Larimer J."/>
            <person name="Martinez D."/>
            <person name="Murphy C."/>
            <person name="Pearson M.D."/>
            <person name="Persinoti G."/>
            <person name="Poon T."/>
            <person name="Priest M."/>
            <person name="Roberts A.D."/>
            <person name="Saif S."/>
            <person name="Shea T.D."/>
            <person name="Sykes S.N."/>
            <person name="Wortman J."/>
            <person name="Nusbaum C."/>
            <person name="Birren B."/>
        </authorList>
    </citation>
    <scope>NUCLEOTIDE SEQUENCE [LARGE SCALE GENOMIC DNA]</scope>
    <source>
        <strain evidence="9 10">MR816</strain>
    </source>
</reference>
<comment type="caution">
    <text evidence="9">The sequence shown here is derived from an EMBL/GenBank/DDBJ whole genome shotgun (WGS) entry which is preliminary data.</text>
</comment>
<dbReference type="OrthoDB" id="5399929at2759"/>
<evidence type="ECO:0000256" key="7">
    <source>
        <dbReference type="SAM" id="MobiDB-lite"/>
    </source>
</evidence>
<dbReference type="InterPro" id="IPR022031">
    <property type="entry name" value="Rif1_N"/>
</dbReference>
<feature type="compositionally biased region" description="Polar residues" evidence="7">
    <location>
        <begin position="1441"/>
        <end position="1452"/>
    </location>
</feature>
<dbReference type="Pfam" id="PF12231">
    <property type="entry name" value="Rif1_N"/>
    <property type="match status" value="1"/>
</dbReference>
<dbReference type="STRING" id="1215338.A0A059JE15"/>
<evidence type="ECO:0000256" key="3">
    <source>
        <dbReference type="ARBA" id="ARBA00022454"/>
    </source>
</evidence>
<dbReference type="SUPFAM" id="SSF48371">
    <property type="entry name" value="ARM repeat"/>
    <property type="match status" value="1"/>
</dbReference>
<keyword evidence="3" id="KW-0158">Chromosome</keyword>
<dbReference type="EMBL" id="AOKY01000160">
    <property type="protein sequence ID" value="KDB26100.1"/>
    <property type="molecule type" value="Genomic_DNA"/>
</dbReference>
<feature type="compositionally biased region" description="Basic residues" evidence="7">
    <location>
        <begin position="1454"/>
        <end position="1464"/>
    </location>
</feature>